<feature type="domain" description="PhoD-like phosphatase metallophosphatase" evidence="3">
    <location>
        <begin position="145"/>
        <end position="398"/>
    </location>
</feature>
<evidence type="ECO:0000313" key="5">
    <source>
        <dbReference type="EMBL" id="MBK1828611.1"/>
    </source>
</evidence>
<protein>
    <submittedName>
        <fullName evidence="5">Alkaline phosphatase D family protein</fullName>
    </submittedName>
</protein>
<dbReference type="InterPro" id="IPR003961">
    <property type="entry name" value="FN3_dom"/>
</dbReference>
<sequence length="446" mass="50567">MRFVALIALAFTTSAHAVGLADGVKIGEVTPESAVLWARLTAETEANHRVDKWDADQLHWTVPGADGSLHFEYWPKNDPKDVGQTAIHTVTADDDYCHQVKIDGLRPATEYRYICYAKGADGSRTSIQESFTTAPASDAAAPIRFTVSTCQDFPRRDDLKNGHKIYRSMAALKPDFFVQTGDTLYYDKPDPFAKDIATARYKWNRLYALPFLRDFHSKTPSYWMHDDHDVLKDDCWPGQTYGDLTWEQGLKVWREQIPQSEKPYRQFRWGKHLEIWLPEGREFRSPNTMKDGPEKSIFGKEQWKWLESSMTASDATFKLFVSATPVVGPDRKNKKDNHANAGFEHEGNRLRSFLKSIPGCFVINGDRHWQYHSIDPESGIQEFGCGPASNQHAGGWSQDNKRPEHQFLRVKGGFLSVEIEPNQATVIHHDVDGKPVNTTVIAAPSN</sequence>
<dbReference type="Gene3D" id="3.60.21.70">
    <property type="entry name" value="PhoD-like phosphatase"/>
    <property type="match status" value="1"/>
</dbReference>
<dbReference type="Pfam" id="PF16655">
    <property type="entry name" value="PhoD_N"/>
    <property type="match status" value="1"/>
</dbReference>
<dbReference type="InterPro" id="IPR018946">
    <property type="entry name" value="PhoD-like_MPP"/>
</dbReference>
<dbReference type="GO" id="GO:0046872">
    <property type="term" value="F:metal ion binding"/>
    <property type="evidence" value="ECO:0007669"/>
    <property type="project" value="InterPro"/>
</dbReference>
<keyword evidence="1 2" id="KW-0732">Signal</keyword>
<dbReference type="InterPro" id="IPR032093">
    <property type="entry name" value="PhoD_N"/>
</dbReference>
<evidence type="ECO:0000259" key="4">
    <source>
        <dbReference type="Pfam" id="PF16655"/>
    </source>
</evidence>
<dbReference type="RefSeq" id="WP_200282401.1">
    <property type="nucleotide sequence ID" value="NZ_JAENII010000015.1"/>
</dbReference>
<dbReference type="GO" id="GO:0003993">
    <property type="term" value="F:acid phosphatase activity"/>
    <property type="evidence" value="ECO:0007669"/>
    <property type="project" value="InterPro"/>
</dbReference>
<name>A0A934RG79_9BACT</name>
<dbReference type="SUPFAM" id="SSF49363">
    <property type="entry name" value="Purple acid phosphatase, N-terminal domain"/>
    <property type="match status" value="1"/>
</dbReference>
<dbReference type="CDD" id="cd00063">
    <property type="entry name" value="FN3"/>
    <property type="match status" value="1"/>
</dbReference>
<dbReference type="PANTHER" id="PTHR43606">
    <property type="entry name" value="PHOSPHATASE, PUTATIVE (AFU_ORTHOLOGUE AFUA_6G08710)-RELATED"/>
    <property type="match status" value="1"/>
</dbReference>
<accession>A0A934RG79</accession>
<evidence type="ECO:0000256" key="2">
    <source>
        <dbReference type="SAM" id="SignalP"/>
    </source>
</evidence>
<comment type="caution">
    <text evidence="5">The sequence shown here is derived from an EMBL/GenBank/DDBJ whole genome shotgun (WGS) entry which is preliminary data.</text>
</comment>
<organism evidence="5 6">
    <name type="scientific">Haloferula rosea</name>
    <dbReference type="NCBI Taxonomy" id="490093"/>
    <lineage>
        <taxon>Bacteria</taxon>
        <taxon>Pseudomonadati</taxon>
        <taxon>Verrucomicrobiota</taxon>
        <taxon>Verrucomicrobiia</taxon>
        <taxon>Verrucomicrobiales</taxon>
        <taxon>Verrucomicrobiaceae</taxon>
        <taxon>Haloferula</taxon>
    </lineage>
</organism>
<dbReference type="Proteomes" id="UP000658278">
    <property type="component" value="Unassembled WGS sequence"/>
</dbReference>
<keyword evidence="6" id="KW-1185">Reference proteome</keyword>
<dbReference type="EMBL" id="JAENII010000015">
    <property type="protein sequence ID" value="MBK1828611.1"/>
    <property type="molecule type" value="Genomic_DNA"/>
</dbReference>
<gene>
    <name evidence="5" type="ORF">JIN81_16380</name>
</gene>
<feature type="signal peptide" evidence="2">
    <location>
        <begin position="1"/>
        <end position="17"/>
    </location>
</feature>
<dbReference type="InterPro" id="IPR008963">
    <property type="entry name" value="Purple_acid_Pase-like_N"/>
</dbReference>
<dbReference type="SUPFAM" id="SSF56300">
    <property type="entry name" value="Metallo-dependent phosphatases"/>
    <property type="match status" value="1"/>
</dbReference>
<reference evidence="5" key="1">
    <citation type="submission" date="2021-01" db="EMBL/GenBank/DDBJ databases">
        <title>Modified the classification status of verrucomicrobia.</title>
        <authorList>
            <person name="Feng X."/>
        </authorList>
    </citation>
    <scope>NUCLEOTIDE SEQUENCE</scope>
    <source>
        <strain evidence="5">KCTC 22201</strain>
    </source>
</reference>
<feature type="domain" description="Phospholipase D N-terminal" evidence="4">
    <location>
        <begin position="23"/>
        <end position="118"/>
    </location>
</feature>
<feature type="chain" id="PRO_5037667398" evidence="2">
    <location>
        <begin position="18"/>
        <end position="446"/>
    </location>
</feature>
<evidence type="ECO:0000313" key="6">
    <source>
        <dbReference type="Proteomes" id="UP000658278"/>
    </source>
</evidence>
<proteinExistence type="predicted"/>
<dbReference type="InterPro" id="IPR052900">
    <property type="entry name" value="Phospholipid_Metab_Enz"/>
</dbReference>
<dbReference type="Pfam" id="PF09423">
    <property type="entry name" value="PhoD"/>
    <property type="match status" value="1"/>
</dbReference>
<dbReference type="InterPro" id="IPR038607">
    <property type="entry name" value="PhoD-like_sf"/>
</dbReference>
<dbReference type="InterPro" id="IPR029052">
    <property type="entry name" value="Metallo-depent_PP-like"/>
</dbReference>
<evidence type="ECO:0000256" key="1">
    <source>
        <dbReference type="ARBA" id="ARBA00022729"/>
    </source>
</evidence>
<evidence type="ECO:0000259" key="3">
    <source>
        <dbReference type="Pfam" id="PF09423"/>
    </source>
</evidence>
<dbReference type="PANTHER" id="PTHR43606:SF1">
    <property type="entry name" value="PHOD-LIKE PHOSPHATASE METALLOPHOSPHATASE DOMAIN-CONTAINING PROTEIN"/>
    <property type="match status" value="1"/>
</dbReference>
<dbReference type="Gene3D" id="2.60.40.380">
    <property type="entry name" value="Purple acid phosphatase-like, N-terminal"/>
    <property type="match status" value="1"/>
</dbReference>
<dbReference type="AlphaFoldDB" id="A0A934RG79"/>